<proteinExistence type="predicted"/>
<dbReference type="EMBL" id="GGEC01005326">
    <property type="protein sequence ID" value="MBW85809.1"/>
    <property type="molecule type" value="Transcribed_RNA"/>
</dbReference>
<organism evidence="1">
    <name type="scientific">Rhizophora mucronata</name>
    <name type="common">Asiatic mangrove</name>
    <dbReference type="NCBI Taxonomy" id="61149"/>
    <lineage>
        <taxon>Eukaryota</taxon>
        <taxon>Viridiplantae</taxon>
        <taxon>Streptophyta</taxon>
        <taxon>Embryophyta</taxon>
        <taxon>Tracheophyta</taxon>
        <taxon>Spermatophyta</taxon>
        <taxon>Magnoliopsida</taxon>
        <taxon>eudicotyledons</taxon>
        <taxon>Gunneridae</taxon>
        <taxon>Pentapetalae</taxon>
        <taxon>rosids</taxon>
        <taxon>fabids</taxon>
        <taxon>Malpighiales</taxon>
        <taxon>Rhizophoraceae</taxon>
        <taxon>Rhizophora</taxon>
    </lineage>
</organism>
<sequence>MWRSLSRSYSLTRQKNWTQVGPAHNCYAAKKVHQLKAV</sequence>
<name>A0A2P2IX54_RHIMU</name>
<dbReference type="AlphaFoldDB" id="A0A2P2IX54"/>
<evidence type="ECO:0000313" key="1">
    <source>
        <dbReference type="EMBL" id="MBW85809.1"/>
    </source>
</evidence>
<reference evidence="1" key="1">
    <citation type="submission" date="2018-02" db="EMBL/GenBank/DDBJ databases">
        <title>Rhizophora mucronata_Transcriptome.</title>
        <authorList>
            <person name="Meera S.P."/>
            <person name="Sreeshan A."/>
            <person name="Augustine A."/>
        </authorList>
    </citation>
    <scope>NUCLEOTIDE SEQUENCE</scope>
    <source>
        <tissue evidence="1">Leaf</tissue>
    </source>
</reference>
<accession>A0A2P2IX54</accession>
<protein>
    <submittedName>
        <fullName evidence="1">Uncharacterized protein</fullName>
    </submittedName>
</protein>